<protein>
    <submittedName>
        <fullName evidence="1">Uncharacterized protein</fullName>
    </submittedName>
</protein>
<dbReference type="Proteomes" id="UP000676310">
    <property type="component" value="Unassembled WGS sequence"/>
</dbReference>
<accession>A0A8J2HXV5</accession>
<reference evidence="1" key="1">
    <citation type="submission" date="2021-05" db="EMBL/GenBank/DDBJ databases">
        <authorList>
            <person name="Stam R."/>
        </authorList>
    </citation>
    <scope>NUCLEOTIDE SEQUENCE</scope>
    <source>
        <strain evidence="1">CS162</strain>
    </source>
</reference>
<dbReference type="OrthoDB" id="3672364at2759"/>
<organism evidence="1 2">
    <name type="scientific">Alternaria atra</name>
    <dbReference type="NCBI Taxonomy" id="119953"/>
    <lineage>
        <taxon>Eukaryota</taxon>
        <taxon>Fungi</taxon>
        <taxon>Dikarya</taxon>
        <taxon>Ascomycota</taxon>
        <taxon>Pezizomycotina</taxon>
        <taxon>Dothideomycetes</taxon>
        <taxon>Pleosporomycetidae</taxon>
        <taxon>Pleosporales</taxon>
        <taxon>Pleosporineae</taxon>
        <taxon>Pleosporaceae</taxon>
        <taxon>Alternaria</taxon>
        <taxon>Alternaria sect. Ulocladioides</taxon>
    </lineage>
</organism>
<sequence length="185" mass="20592">MFKIVSSNAYPQHEGLVEEEGLYIDASASQYLRAPGVYAVRRYPVDPRRAAARPPRCTHLGGAYMVHLQELCETTRWRNSRLEAIIRTVDNEVYGKITGLGGPSILANKSVGEWKDLEQWILASINVSLQSLVAKLDHVHIPPGVDRETHHKLIATDCFGTGHENIIGSLERVSGGVQVTRWQNP</sequence>
<dbReference type="RefSeq" id="XP_043165916.1">
    <property type="nucleotide sequence ID" value="XM_043309981.1"/>
</dbReference>
<proteinExistence type="predicted"/>
<name>A0A8J2HXV5_9PLEO</name>
<gene>
    <name evidence="1" type="ORF">ALTATR162_LOCUS2377</name>
</gene>
<keyword evidence="2" id="KW-1185">Reference proteome</keyword>
<evidence type="ECO:0000313" key="1">
    <source>
        <dbReference type="EMBL" id="CAG5149478.1"/>
    </source>
</evidence>
<dbReference type="EMBL" id="CAJRGZ010000015">
    <property type="protein sequence ID" value="CAG5149478.1"/>
    <property type="molecule type" value="Genomic_DNA"/>
</dbReference>
<evidence type="ECO:0000313" key="2">
    <source>
        <dbReference type="Proteomes" id="UP000676310"/>
    </source>
</evidence>
<dbReference type="GeneID" id="67013815"/>
<dbReference type="AlphaFoldDB" id="A0A8J2HXV5"/>
<comment type="caution">
    <text evidence="1">The sequence shown here is derived from an EMBL/GenBank/DDBJ whole genome shotgun (WGS) entry which is preliminary data.</text>
</comment>